<evidence type="ECO:0000256" key="3">
    <source>
        <dbReference type="ARBA" id="ARBA00022448"/>
    </source>
</evidence>
<evidence type="ECO:0000313" key="9">
    <source>
        <dbReference type="Proteomes" id="UP001432166"/>
    </source>
</evidence>
<dbReference type="InterPro" id="IPR027417">
    <property type="entry name" value="P-loop_NTPase"/>
</dbReference>
<evidence type="ECO:0000256" key="4">
    <source>
        <dbReference type="ARBA" id="ARBA00022741"/>
    </source>
</evidence>
<dbReference type="PANTHER" id="PTHR42711:SF5">
    <property type="entry name" value="ABC TRANSPORTER ATP-BINDING PROTEIN NATA"/>
    <property type="match status" value="1"/>
</dbReference>
<dbReference type="EMBL" id="CP108133">
    <property type="protein sequence ID" value="WTP53399.1"/>
    <property type="molecule type" value="Genomic_DNA"/>
</dbReference>
<keyword evidence="9" id="KW-1185">Reference proteome</keyword>
<keyword evidence="5 8" id="KW-0067">ATP-binding</keyword>
<dbReference type="Pfam" id="PF00005">
    <property type="entry name" value="ABC_tran"/>
    <property type="match status" value="1"/>
</dbReference>
<evidence type="ECO:0000313" key="8">
    <source>
        <dbReference type="EMBL" id="WTP53399.1"/>
    </source>
</evidence>
<reference evidence="8" key="1">
    <citation type="submission" date="2022-10" db="EMBL/GenBank/DDBJ databases">
        <title>The complete genomes of actinobacterial strains from the NBC collection.</title>
        <authorList>
            <person name="Joergensen T.S."/>
            <person name="Alvarez Arevalo M."/>
            <person name="Sterndorff E.B."/>
            <person name="Faurdal D."/>
            <person name="Vuksanovic O."/>
            <person name="Mourched A.-S."/>
            <person name="Charusanti P."/>
            <person name="Shaw S."/>
            <person name="Blin K."/>
            <person name="Weber T."/>
        </authorList>
    </citation>
    <scope>NUCLEOTIDE SEQUENCE</scope>
    <source>
        <strain evidence="8">NBC_00189</strain>
    </source>
</reference>
<evidence type="ECO:0000256" key="5">
    <source>
        <dbReference type="ARBA" id="ARBA00022840"/>
    </source>
</evidence>
<feature type="domain" description="ABC transporter" evidence="7">
    <location>
        <begin position="4"/>
        <end position="242"/>
    </location>
</feature>
<comment type="subcellular location">
    <subcellularLocation>
        <location evidence="1">Cell membrane</location>
        <topology evidence="1">Peripheral membrane protein</topology>
    </subcellularLocation>
</comment>
<proteinExistence type="inferred from homology"/>
<keyword evidence="6" id="KW-0046">Antibiotic resistance</keyword>
<protein>
    <submittedName>
        <fullName evidence="8">ABC transporter ATP-binding protein</fullName>
    </submittedName>
</protein>
<dbReference type="Gene3D" id="3.40.50.300">
    <property type="entry name" value="P-loop containing nucleotide triphosphate hydrolases"/>
    <property type="match status" value="1"/>
</dbReference>
<evidence type="ECO:0000256" key="1">
    <source>
        <dbReference type="ARBA" id="ARBA00004202"/>
    </source>
</evidence>
<dbReference type="InterPro" id="IPR050763">
    <property type="entry name" value="ABC_transporter_ATP-binding"/>
</dbReference>
<dbReference type="RefSeq" id="WP_328939190.1">
    <property type="nucleotide sequence ID" value="NZ_CP108133.1"/>
</dbReference>
<dbReference type="SUPFAM" id="SSF52540">
    <property type="entry name" value="P-loop containing nucleoside triphosphate hydrolases"/>
    <property type="match status" value="1"/>
</dbReference>
<evidence type="ECO:0000256" key="6">
    <source>
        <dbReference type="ARBA" id="ARBA00023251"/>
    </source>
</evidence>
<comment type="similarity">
    <text evidence="2">Belongs to the ABC transporter superfamily.</text>
</comment>
<evidence type="ECO:0000259" key="7">
    <source>
        <dbReference type="PROSITE" id="PS50893"/>
    </source>
</evidence>
<dbReference type="InterPro" id="IPR003593">
    <property type="entry name" value="AAA+_ATPase"/>
</dbReference>
<organism evidence="8 9">
    <name type="scientific">Streptomyces tauricus</name>
    <dbReference type="NCBI Taxonomy" id="68274"/>
    <lineage>
        <taxon>Bacteria</taxon>
        <taxon>Bacillati</taxon>
        <taxon>Actinomycetota</taxon>
        <taxon>Actinomycetes</taxon>
        <taxon>Kitasatosporales</taxon>
        <taxon>Streptomycetaceae</taxon>
        <taxon>Streptomyces</taxon>
        <taxon>Streptomyces aurantiacus group</taxon>
    </lineage>
</organism>
<dbReference type="Proteomes" id="UP001432166">
    <property type="component" value="Chromosome"/>
</dbReference>
<dbReference type="InterPro" id="IPR003439">
    <property type="entry name" value="ABC_transporter-like_ATP-bd"/>
</dbReference>
<accession>A0ABZ1JQW9</accession>
<name>A0ABZ1JQW9_9ACTN</name>
<sequence length="317" mass="34422">MSAVITKALTRSYPRKRSDPEPFVALDHVDLRIEDNEVHGLLGPNGAGKTTLCRILSTVLRPTSGTARVFGHDVDIEPAEVRKLVGVVFGGERGLYGRLTARQNLRFWAALYGLHGFALRARVGELLERTGMADRADERVDKMSRGMKQRLHIARGMVADPPLLVFDEPTAGLDPVSVRDFRTLVSELREDGHTVILATHDMAEAEALCDRVTFVDRGRLIATESTAGVRDLVAQVHAVVARRVPAAVAAGLRDIPGVRTVEPATDESIRVLTDSEATARAVLGRLLAAGVSELNTPAPTLTDVYLSLIEDQGMTVR</sequence>
<keyword evidence="3" id="KW-0813">Transport</keyword>
<dbReference type="PROSITE" id="PS50893">
    <property type="entry name" value="ABC_TRANSPORTER_2"/>
    <property type="match status" value="1"/>
</dbReference>
<evidence type="ECO:0000256" key="2">
    <source>
        <dbReference type="ARBA" id="ARBA00005417"/>
    </source>
</evidence>
<dbReference type="GO" id="GO:0005524">
    <property type="term" value="F:ATP binding"/>
    <property type="evidence" value="ECO:0007669"/>
    <property type="project" value="UniProtKB-KW"/>
</dbReference>
<gene>
    <name evidence="8" type="ORF">OG288_36825</name>
</gene>
<keyword evidence="4" id="KW-0547">Nucleotide-binding</keyword>
<dbReference type="SMART" id="SM00382">
    <property type="entry name" value="AAA"/>
    <property type="match status" value="1"/>
</dbReference>
<dbReference type="PANTHER" id="PTHR42711">
    <property type="entry name" value="ABC TRANSPORTER ATP-BINDING PROTEIN"/>
    <property type="match status" value="1"/>
</dbReference>